<dbReference type="Proteomes" id="UP000054107">
    <property type="component" value="Unassembled WGS sequence"/>
</dbReference>
<evidence type="ECO:0000259" key="1">
    <source>
        <dbReference type="Pfam" id="PF13843"/>
    </source>
</evidence>
<dbReference type="Pfam" id="PF13843">
    <property type="entry name" value="DDE_Tnp_1_7"/>
    <property type="match status" value="1"/>
</dbReference>
<feature type="domain" description="PiggyBac transposable element-derived protein" evidence="1">
    <location>
        <begin position="106"/>
        <end position="171"/>
    </location>
</feature>
<accession>A0A0B7MN89</accession>
<name>A0A0B7MN89_9FUNG</name>
<dbReference type="InterPro" id="IPR029526">
    <property type="entry name" value="PGBD"/>
</dbReference>
<reference evidence="2 3" key="1">
    <citation type="submission" date="2014-09" db="EMBL/GenBank/DDBJ databases">
        <authorList>
            <person name="Ellenberger Sabrina"/>
        </authorList>
    </citation>
    <scope>NUCLEOTIDE SEQUENCE [LARGE SCALE GENOMIC DNA]</scope>
    <source>
        <strain evidence="2 3">CBS 412.66</strain>
    </source>
</reference>
<gene>
    <name evidence="2" type="primary">PARPA_00567.1 scaffold 917</name>
</gene>
<keyword evidence="3" id="KW-1185">Reference proteome</keyword>
<sequence>MLQRQDYCSIGRKWSSNVRYALDEVNDKIIKIRQGSLKYVGPVITENETVMEQNDEAEEEDEVDLTATSEWAAGEVYIDSRVSGSADGYALSASKLNMNNRRYGIPLDYFLFFISVDHLFEIINNTNAYARSLGHWVDITFSEYLMWITLLTTMNVVRHSDRKAYWKQGDLHFFVYGSKSVHSLILYCCQREVYKTCLWPHWGDTVPIHLKNNSSVYIKLDFRLLDKVFNAHDWATGDAGINTVDWKYFTDKTKLVPTTKSQLNEFLTTYHMNCQFISRLKIPFIQLLGANAVICYMELHQNGLYKIIQVISFEYPTTKNCIRSKKYKI</sequence>
<protein>
    <recommendedName>
        <fullName evidence="1">PiggyBac transposable element-derived protein domain-containing protein</fullName>
    </recommendedName>
</protein>
<evidence type="ECO:0000313" key="3">
    <source>
        <dbReference type="Proteomes" id="UP000054107"/>
    </source>
</evidence>
<dbReference type="STRING" id="35722.A0A0B7MN89"/>
<dbReference type="EMBL" id="LN719154">
    <property type="protein sequence ID" value="CEP07286.1"/>
    <property type="molecule type" value="Genomic_DNA"/>
</dbReference>
<dbReference type="AlphaFoldDB" id="A0A0B7MN89"/>
<organism evidence="2 3">
    <name type="scientific">Parasitella parasitica</name>
    <dbReference type="NCBI Taxonomy" id="35722"/>
    <lineage>
        <taxon>Eukaryota</taxon>
        <taxon>Fungi</taxon>
        <taxon>Fungi incertae sedis</taxon>
        <taxon>Mucoromycota</taxon>
        <taxon>Mucoromycotina</taxon>
        <taxon>Mucoromycetes</taxon>
        <taxon>Mucorales</taxon>
        <taxon>Mucorineae</taxon>
        <taxon>Mucoraceae</taxon>
        <taxon>Parasitella</taxon>
    </lineage>
</organism>
<evidence type="ECO:0000313" key="2">
    <source>
        <dbReference type="EMBL" id="CEP07286.1"/>
    </source>
</evidence>
<dbReference type="OrthoDB" id="2288006at2759"/>
<proteinExistence type="predicted"/>